<comment type="caution">
    <text evidence="4">The sequence shown here is derived from an EMBL/GenBank/DDBJ whole genome shotgun (WGS) entry which is preliminary data.</text>
</comment>
<dbReference type="PANTHER" id="PTHR47191:SF2">
    <property type="entry name" value="OS05G0170800 PROTEIN"/>
    <property type="match status" value="1"/>
</dbReference>
<protein>
    <recommendedName>
        <fullName evidence="1 2">Protein ApaG</fullName>
    </recommendedName>
</protein>
<dbReference type="NCBIfam" id="NF003967">
    <property type="entry name" value="PRK05461.1"/>
    <property type="match status" value="1"/>
</dbReference>
<sequence length="127" mass="14202">MPASSDLVDIHVKPAFVREDSEPEEHHFVFSYTVTITNRNHNNIRLLNRAWVITDGNGKVSEVQGKGVVGEQPVIAPGDSYSYTSGCVFTTPVGFMQGHYEMQDIEMDVALNVPIPVFRMARDDILH</sequence>
<dbReference type="Proteomes" id="UP000565262">
    <property type="component" value="Unassembled WGS sequence"/>
</dbReference>
<evidence type="ECO:0000259" key="3">
    <source>
        <dbReference type="PROSITE" id="PS51087"/>
    </source>
</evidence>
<dbReference type="SUPFAM" id="SSF110069">
    <property type="entry name" value="ApaG-like"/>
    <property type="match status" value="1"/>
</dbReference>
<accession>A0A839IU24</accession>
<dbReference type="InterPro" id="IPR036767">
    <property type="entry name" value="ApaG_sf"/>
</dbReference>
<evidence type="ECO:0000313" key="4">
    <source>
        <dbReference type="EMBL" id="MBB1488448.1"/>
    </source>
</evidence>
<dbReference type="Pfam" id="PF04379">
    <property type="entry name" value="DUF525"/>
    <property type="match status" value="1"/>
</dbReference>
<keyword evidence="5" id="KW-1185">Reference proteome</keyword>
<gene>
    <name evidence="2 4" type="primary">apaG</name>
    <name evidence="4" type="ORF">H4O21_17740</name>
</gene>
<dbReference type="HAMAP" id="MF_00791">
    <property type="entry name" value="ApaG"/>
    <property type="match status" value="1"/>
</dbReference>
<dbReference type="InterPro" id="IPR007474">
    <property type="entry name" value="ApaG_domain"/>
</dbReference>
<feature type="domain" description="ApaG" evidence="3">
    <location>
        <begin position="2"/>
        <end position="127"/>
    </location>
</feature>
<dbReference type="InterPro" id="IPR023065">
    <property type="entry name" value="Uncharacterised_ApaG"/>
</dbReference>
<evidence type="ECO:0000313" key="5">
    <source>
        <dbReference type="Proteomes" id="UP000565262"/>
    </source>
</evidence>
<organism evidence="4 5">
    <name type="scientific">Oceanospirillum sediminis</name>
    <dbReference type="NCBI Taxonomy" id="2760088"/>
    <lineage>
        <taxon>Bacteria</taxon>
        <taxon>Pseudomonadati</taxon>
        <taxon>Pseudomonadota</taxon>
        <taxon>Gammaproteobacteria</taxon>
        <taxon>Oceanospirillales</taxon>
        <taxon>Oceanospirillaceae</taxon>
        <taxon>Oceanospirillum</taxon>
    </lineage>
</organism>
<evidence type="ECO:0000256" key="1">
    <source>
        <dbReference type="ARBA" id="ARBA00017693"/>
    </source>
</evidence>
<evidence type="ECO:0000256" key="2">
    <source>
        <dbReference type="HAMAP-Rule" id="MF_00791"/>
    </source>
</evidence>
<name>A0A839IU24_9GAMM</name>
<reference evidence="4 5" key="1">
    <citation type="submission" date="2020-08" db="EMBL/GenBank/DDBJ databases">
        <title>Oceanospirillum sp. nov. isolated from marine sediment.</title>
        <authorList>
            <person name="Ji X."/>
        </authorList>
    </citation>
    <scope>NUCLEOTIDE SEQUENCE [LARGE SCALE GENOMIC DNA]</scope>
    <source>
        <strain evidence="4 5">D5</strain>
    </source>
</reference>
<dbReference type="InterPro" id="IPR050718">
    <property type="entry name" value="ApaG-like"/>
</dbReference>
<dbReference type="PROSITE" id="PS51087">
    <property type="entry name" value="APAG"/>
    <property type="match status" value="1"/>
</dbReference>
<dbReference type="EMBL" id="JACJFM010000028">
    <property type="protein sequence ID" value="MBB1488448.1"/>
    <property type="molecule type" value="Genomic_DNA"/>
</dbReference>
<dbReference type="Gene3D" id="2.60.40.1470">
    <property type="entry name" value="ApaG domain"/>
    <property type="match status" value="1"/>
</dbReference>
<dbReference type="PANTHER" id="PTHR47191">
    <property type="entry name" value="OS05G0170800 PROTEIN"/>
    <property type="match status" value="1"/>
</dbReference>
<dbReference type="AlphaFoldDB" id="A0A839IU24"/>
<proteinExistence type="inferred from homology"/>